<dbReference type="InterPro" id="IPR036047">
    <property type="entry name" value="F-box-like_dom_sf"/>
</dbReference>
<evidence type="ECO:0000259" key="1">
    <source>
        <dbReference type="PROSITE" id="PS50181"/>
    </source>
</evidence>
<comment type="caution">
    <text evidence="2">The sequence shown here is derived from an EMBL/GenBank/DDBJ whole genome shotgun (WGS) entry which is preliminary data.</text>
</comment>
<proteinExistence type="predicted"/>
<dbReference type="Proteomes" id="UP000483820">
    <property type="component" value="Chromosome V"/>
</dbReference>
<dbReference type="PROSITE" id="PS50181">
    <property type="entry name" value="FBOX"/>
    <property type="match status" value="1"/>
</dbReference>
<dbReference type="GO" id="GO:0045087">
    <property type="term" value="P:innate immune response"/>
    <property type="evidence" value="ECO:0007669"/>
    <property type="project" value="TreeGrafter"/>
</dbReference>
<evidence type="ECO:0000313" key="2">
    <source>
        <dbReference type="EMBL" id="KAF1754858.1"/>
    </source>
</evidence>
<dbReference type="InterPro" id="IPR001810">
    <property type="entry name" value="F-box_dom"/>
</dbReference>
<dbReference type="KEGG" id="crq:GCK72_021423"/>
<protein>
    <recommendedName>
        <fullName evidence="1">F-box domain-containing protein</fullName>
    </recommendedName>
</protein>
<dbReference type="AlphaFoldDB" id="A0A6A5GI37"/>
<gene>
    <name evidence="2" type="ORF">GCK72_021423</name>
</gene>
<dbReference type="PANTHER" id="PTHR23015:SF4">
    <property type="entry name" value="DUF38 DOMAIN-CONTAINING PROTEIN-RELATED"/>
    <property type="match status" value="1"/>
</dbReference>
<dbReference type="CDD" id="cd22150">
    <property type="entry name" value="F-box_CeFBXA-like"/>
    <property type="match status" value="1"/>
</dbReference>
<dbReference type="SUPFAM" id="SSF81383">
    <property type="entry name" value="F-box domain"/>
    <property type="match status" value="1"/>
</dbReference>
<dbReference type="Pfam" id="PF00646">
    <property type="entry name" value="F-box"/>
    <property type="match status" value="1"/>
</dbReference>
<accession>A0A6A5GI37</accession>
<sequence>MSLPKDVNYNNPYILQMPELVMKQILEHVDFVSILKLRKVCHAFRNFIDDNKSGGVIKKILIRVMPDALRVKLTTKDDFYPKCEIVYMEKSDGCFIAMYKGVNTTGKYFKNGKFFGFFTEDFGFLLRNQNMEMEEIEVMICTKA</sequence>
<dbReference type="PANTHER" id="PTHR23015">
    <property type="entry name" value="UNCHARACTERIZED C.ELEGANS PROTEIN"/>
    <property type="match status" value="1"/>
</dbReference>
<dbReference type="SMART" id="SM00256">
    <property type="entry name" value="FBOX"/>
    <property type="match status" value="1"/>
</dbReference>
<dbReference type="EMBL" id="WUAV01000005">
    <property type="protein sequence ID" value="KAF1754858.1"/>
    <property type="molecule type" value="Genomic_DNA"/>
</dbReference>
<feature type="domain" description="F-box" evidence="1">
    <location>
        <begin position="11"/>
        <end position="60"/>
    </location>
</feature>
<name>A0A6A5GI37_CAERE</name>
<evidence type="ECO:0000313" key="3">
    <source>
        <dbReference type="Proteomes" id="UP000483820"/>
    </source>
</evidence>
<dbReference type="CTD" id="78777229"/>
<dbReference type="InterPro" id="IPR040161">
    <property type="entry name" value="FB224"/>
</dbReference>
<organism evidence="2 3">
    <name type="scientific">Caenorhabditis remanei</name>
    <name type="common">Caenorhabditis vulgaris</name>
    <dbReference type="NCBI Taxonomy" id="31234"/>
    <lineage>
        <taxon>Eukaryota</taxon>
        <taxon>Metazoa</taxon>
        <taxon>Ecdysozoa</taxon>
        <taxon>Nematoda</taxon>
        <taxon>Chromadorea</taxon>
        <taxon>Rhabditida</taxon>
        <taxon>Rhabditina</taxon>
        <taxon>Rhabditomorpha</taxon>
        <taxon>Rhabditoidea</taxon>
        <taxon>Rhabditidae</taxon>
        <taxon>Peloderinae</taxon>
        <taxon>Caenorhabditis</taxon>
    </lineage>
</organism>
<dbReference type="RefSeq" id="XP_053583164.1">
    <property type="nucleotide sequence ID" value="XM_053734251.1"/>
</dbReference>
<dbReference type="GeneID" id="78777229"/>
<reference evidence="2 3" key="1">
    <citation type="submission" date="2019-12" db="EMBL/GenBank/DDBJ databases">
        <title>Chromosome-level assembly of the Caenorhabditis remanei genome.</title>
        <authorList>
            <person name="Teterina A.A."/>
            <person name="Willis J.H."/>
            <person name="Phillips P.C."/>
        </authorList>
    </citation>
    <scope>NUCLEOTIDE SEQUENCE [LARGE SCALE GENOMIC DNA]</scope>
    <source>
        <strain evidence="2 3">PX506</strain>
        <tissue evidence="2">Whole organism</tissue>
    </source>
</reference>